<evidence type="ECO:0000313" key="3">
    <source>
        <dbReference type="Proteomes" id="UP000319801"/>
    </source>
</evidence>
<accession>A0A556TPK0</accession>
<gene>
    <name evidence="2" type="ORF">Baya_3547</name>
</gene>
<evidence type="ECO:0000313" key="2">
    <source>
        <dbReference type="EMBL" id="TSK31437.1"/>
    </source>
</evidence>
<dbReference type="Proteomes" id="UP000319801">
    <property type="component" value="Unassembled WGS sequence"/>
</dbReference>
<reference evidence="2 3" key="1">
    <citation type="journal article" date="2019" name="Genome Biol. Evol.">
        <title>Whole-Genome Sequencing of the Giant Devil Catfish, Bagarius yarrelli.</title>
        <authorList>
            <person name="Jiang W."/>
            <person name="Lv Y."/>
            <person name="Cheng L."/>
            <person name="Yang K."/>
            <person name="Chao B."/>
            <person name="Wang X."/>
            <person name="Li Y."/>
            <person name="Pan X."/>
            <person name="You X."/>
            <person name="Zhang Y."/>
            <person name="Yang J."/>
            <person name="Li J."/>
            <person name="Zhang X."/>
            <person name="Liu S."/>
            <person name="Sun C."/>
            <person name="Yang J."/>
            <person name="Shi Q."/>
        </authorList>
    </citation>
    <scope>NUCLEOTIDE SEQUENCE [LARGE SCALE GENOMIC DNA]</scope>
    <source>
        <strain evidence="2">JWS20170419001</strain>
        <tissue evidence="2">Muscle</tissue>
    </source>
</reference>
<feature type="compositionally biased region" description="Polar residues" evidence="1">
    <location>
        <begin position="121"/>
        <end position="130"/>
    </location>
</feature>
<comment type="caution">
    <text evidence="2">The sequence shown here is derived from an EMBL/GenBank/DDBJ whole genome shotgun (WGS) entry which is preliminary data.</text>
</comment>
<dbReference type="AlphaFoldDB" id="A0A556TPK0"/>
<dbReference type="EMBL" id="VCAZ01000009">
    <property type="protein sequence ID" value="TSK31437.1"/>
    <property type="molecule type" value="Genomic_DNA"/>
</dbReference>
<feature type="compositionally biased region" description="Low complexity" evidence="1">
    <location>
        <begin position="107"/>
        <end position="120"/>
    </location>
</feature>
<evidence type="ECO:0000256" key="1">
    <source>
        <dbReference type="SAM" id="MobiDB-lite"/>
    </source>
</evidence>
<proteinExistence type="predicted"/>
<feature type="region of interest" description="Disordered" evidence="1">
    <location>
        <begin position="101"/>
        <end position="130"/>
    </location>
</feature>
<protein>
    <submittedName>
        <fullName evidence="2">Uncharacterized protein</fullName>
    </submittedName>
</protein>
<keyword evidence="3" id="KW-1185">Reference proteome</keyword>
<name>A0A556TPK0_BAGYA</name>
<organism evidence="2 3">
    <name type="scientific">Bagarius yarrelli</name>
    <name type="common">Goonch</name>
    <name type="synonym">Bagrus yarrelli</name>
    <dbReference type="NCBI Taxonomy" id="175774"/>
    <lineage>
        <taxon>Eukaryota</taxon>
        <taxon>Metazoa</taxon>
        <taxon>Chordata</taxon>
        <taxon>Craniata</taxon>
        <taxon>Vertebrata</taxon>
        <taxon>Euteleostomi</taxon>
        <taxon>Actinopterygii</taxon>
        <taxon>Neopterygii</taxon>
        <taxon>Teleostei</taxon>
        <taxon>Ostariophysi</taxon>
        <taxon>Siluriformes</taxon>
        <taxon>Sisoridae</taxon>
        <taxon>Sisorinae</taxon>
        <taxon>Bagarius</taxon>
    </lineage>
</organism>
<sequence length="130" mass="14341">MRSYHTCRHLKELHFVKRLTGETPNPEPRAGIRADPGYDPVITDFNVIRCLENRSSSDHTEPVNGGAGLESECCGNGWLFPSFHIPPSLPLSLLLSPPPPLPHRHFSSSSSAPFTTPSLSDSPISIRTHY</sequence>